<dbReference type="Pfam" id="PF06026">
    <property type="entry name" value="Rib_5-P_isom_A"/>
    <property type="match status" value="1"/>
</dbReference>
<dbReference type="SUPFAM" id="SSF100950">
    <property type="entry name" value="NagB/RpiA/CoA transferase-like"/>
    <property type="match status" value="1"/>
</dbReference>
<evidence type="ECO:0000256" key="2">
    <source>
        <dbReference type="ARBA" id="ARBA00023235"/>
    </source>
</evidence>
<dbReference type="CDD" id="cd01398">
    <property type="entry name" value="RPI_A"/>
    <property type="match status" value="1"/>
</dbReference>
<dbReference type="Gene3D" id="3.30.70.260">
    <property type="match status" value="1"/>
</dbReference>
<evidence type="ECO:0000313" key="5">
    <source>
        <dbReference type="Proteomes" id="UP000533476"/>
    </source>
</evidence>
<dbReference type="GO" id="GO:0006014">
    <property type="term" value="P:D-ribose metabolic process"/>
    <property type="evidence" value="ECO:0007669"/>
    <property type="project" value="TreeGrafter"/>
</dbReference>
<dbReference type="Gene3D" id="3.40.50.1360">
    <property type="match status" value="1"/>
</dbReference>
<keyword evidence="2 4" id="KW-0413">Isomerase</keyword>
<dbReference type="InterPro" id="IPR004788">
    <property type="entry name" value="Ribose5P_isomerase_type_A"/>
</dbReference>
<dbReference type="AlphaFoldDB" id="A0A7Y0L3Y0"/>
<comment type="caution">
    <text evidence="4">The sequence shown here is derived from an EMBL/GenBank/DDBJ whole genome shotgun (WGS) entry which is preliminary data.</text>
</comment>
<dbReference type="EC" id="5.3.1.6" evidence="3"/>
<protein>
    <recommendedName>
        <fullName evidence="3">Ribose 5-phosphate isomerase A</fullName>
        <ecNumber evidence="3">5.3.1.6</ecNumber>
    </recommendedName>
</protein>
<gene>
    <name evidence="4" type="primary">rpiA</name>
    <name evidence="4" type="ORF">HIJ39_03685</name>
</gene>
<dbReference type="NCBIfam" id="NF001924">
    <property type="entry name" value="PRK00702.1"/>
    <property type="match status" value="1"/>
</dbReference>
<dbReference type="Proteomes" id="UP000533476">
    <property type="component" value="Unassembled WGS sequence"/>
</dbReference>
<evidence type="ECO:0000313" key="4">
    <source>
        <dbReference type="EMBL" id="NMP21459.1"/>
    </source>
</evidence>
<organism evidence="4 5">
    <name type="scientific">Sulfobacillus harzensis</name>
    <dbReference type="NCBI Taxonomy" id="2729629"/>
    <lineage>
        <taxon>Bacteria</taxon>
        <taxon>Bacillati</taxon>
        <taxon>Bacillota</taxon>
        <taxon>Clostridia</taxon>
        <taxon>Eubacteriales</taxon>
        <taxon>Clostridiales Family XVII. Incertae Sedis</taxon>
        <taxon>Sulfobacillus</taxon>
    </lineage>
</organism>
<reference evidence="4 5" key="1">
    <citation type="submission" date="2020-04" db="EMBL/GenBank/DDBJ databases">
        <authorList>
            <person name="Zhang R."/>
            <person name="Schippers A."/>
        </authorList>
    </citation>
    <scope>NUCLEOTIDE SEQUENCE [LARGE SCALE GENOMIC DNA]</scope>
    <source>
        <strain evidence="4 5">DSM 109850</strain>
    </source>
</reference>
<dbReference type="SMART" id="SM01134">
    <property type="entry name" value="DeoRC"/>
    <property type="match status" value="1"/>
</dbReference>
<dbReference type="InterPro" id="IPR037171">
    <property type="entry name" value="NagB/RpiA_transferase-like"/>
</dbReference>
<proteinExistence type="predicted"/>
<dbReference type="PANTHER" id="PTHR11934:SF0">
    <property type="entry name" value="RIBOSE-5-PHOSPHATE ISOMERASE"/>
    <property type="match status" value="1"/>
</dbReference>
<name>A0A7Y0L3Y0_9FIRM</name>
<dbReference type="SUPFAM" id="SSF75445">
    <property type="entry name" value="D-ribose-5-phosphate isomerase (RpiA), lid domain"/>
    <property type="match status" value="1"/>
</dbReference>
<dbReference type="NCBIfam" id="TIGR00021">
    <property type="entry name" value="rpiA"/>
    <property type="match status" value="1"/>
</dbReference>
<evidence type="ECO:0000256" key="3">
    <source>
        <dbReference type="NCBIfam" id="TIGR00021"/>
    </source>
</evidence>
<dbReference type="GO" id="GO:0005829">
    <property type="term" value="C:cytosol"/>
    <property type="evidence" value="ECO:0007669"/>
    <property type="project" value="TreeGrafter"/>
</dbReference>
<dbReference type="FunFam" id="3.40.50.1360:FF:000001">
    <property type="entry name" value="Ribose-5-phosphate isomerase A"/>
    <property type="match status" value="1"/>
</dbReference>
<dbReference type="RefSeq" id="WP_169096833.1">
    <property type="nucleotide sequence ID" value="NZ_JABBVZ010000008.1"/>
</dbReference>
<evidence type="ECO:0000256" key="1">
    <source>
        <dbReference type="ARBA" id="ARBA00001713"/>
    </source>
</evidence>
<keyword evidence="5" id="KW-1185">Reference proteome</keyword>
<dbReference type="GO" id="GO:0004751">
    <property type="term" value="F:ribose-5-phosphate isomerase activity"/>
    <property type="evidence" value="ECO:0007669"/>
    <property type="project" value="UniProtKB-UniRule"/>
</dbReference>
<accession>A0A7Y0L3Y0</accession>
<dbReference type="GO" id="GO:0009052">
    <property type="term" value="P:pentose-phosphate shunt, non-oxidative branch"/>
    <property type="evidence" value="ECO:0007669"/>
    <property type="project" value="InterPro"/>
</dbReference>
<comment type="catalytic activity">
    <reaction evidence="1">
        <text>aldehydo-D-ribose 5-phosphate = D-ribulose 5-phosphate</text>
        <dbReference type="Rhea" id="RHEA:14657"/>
        <dbReference type="ChEBI" id="CHEBI:58121"/>
        <dbReference type="ChEBI" id="CHEBI:58273"/>
        <dbReference type="EC" id="5.3.1.6"/>
    </reaction>
</comment>
<sequence length="231" mass="24974">MEDPWHRAKEALGRWAAQQIQDVRILGIGSGSTVSAFIQALARYRQEVPMPLTITAASHASEEQARQLGLDVVPLESLEHVDLAVDGADAVDAHGALIKGGGAALVRERLVIAAARHTMILVDSSKVMNAFKRVRLPIAIIPFGWRQTLSRLNGLGVGTASLRRKGEGPVVTDDGLYIADLAIGNIAVPDMLHHELKRIDGVVDTGLFLDYPTAIWVSDGLTVWRHNETGD</sequence>
<dbReference type="EMBL" id="JABBVZ010000008">
    <property type="protein sequence ID" value="NMP21459.1"/>
    <property type="molecule type" value="Genomic_DNA"/>
</dbReference>
<dbReference type="PANTHER" id="PTHR11934">
    <property type="entry name" value="RIBOSE-5-PHOSPHATE ISOMERASE"/>
    <property type="match status" value="1"/>
</dbReference>